<evidence type="ECO:0000259" key="13">
    <source>
        <dbReference type="PROSITE" id="PS51292"/>
    </source>
</evidence>
<keyword evidence="4" id="KW-0677">Repeat</keyword>
<feature type="repeat" description="ANK" evidence="7">
    <location>
        <begin position="1462"/>
        <end position="1494"/>
    </location>
</feature>
<dbReference type="InterPro" id="IPR036361">
    <property type="entry name" value="SAP_dom_sf"/>
</dbReference>
<dbReference type="Gene3D" id="2.130.10.10">
    <property type="entry name" value="YVTN repeat-like/Quinoprotein amine dehydrogenase"/>
    <property type="match status" value="1"/>
</dbReference>
<evidence type="ECO:0000256" key="1">
    <source>
        <dbReference type="ARBA" id="ARBA00005903"/>
    </source>
</evidence>
<dbReference type="GO" id="GO:0008270">
    <property type="term" value="F:zinc ion binding"/>
    <property type="evidence" value="ECO:0007669"/>
    <property type="project" value="UniProtKB-KW"/>
</dbReference>
<evidence type="ECO:0000256" key="9">
    <source>
        <dbReference type="PROSITE-ProRule" id="PRU00221"/>
    </source>
</evidence>
<keyword evidence="11" id="KW-0812">Transmembrane</keyword>
<dbReference type="Pfam" id="PF13920">
    <property type="entry name" value="zf-C3HC4_3"/>
    <property type="match status" value="1"/>
</dbReference>
<feature type="compositionally biased region" description="Pro residues" evidence="10">
    <location>
        <begin position="1187"/>
        <end position="1207"/>
    </location>
</feature>
<feature type="repeat" description="ANK" evidence="7">
    <location>
        <begin position="223"/>
        <end position="256"/>
    </location>
</feature>
<dbReference type="Pfam" id="PF12906">
    <property type="entry name" value="RINGv"/>
    <property type="match status" value="1"/>
</dbReference>
<feature type="domain" description="RING-type" evidence="12">
    <location>
        <begin position="1287"/>
        <end position="1322"/>
    </location>
</feature>
<dbReference type="Gene3D" id="3.30.40.10">
    <property type="entry name" value="Zinc/RING finger domain, C3HC4 (zinc finger)"/>
    <property type="match status" value="2"/>
</dbReference>
<dbReference type="EMBL" id="JABDTM020027726">
    <property type="protein sequence ID" value="KAH0810084.1"/>
    <property type="molecule type" value="Genomic_DNA"/>
</dbReference>
<evidence type="ECO:0000256" key="4">
    <source>
        <dbReference type="ARBA" id="ARBA00022737"/>
    </source>
</evidence>
<feature type="repeat" description="WD" evidence="9">
    <location>
        <begin position="616"/>
        <end position="656"/>
    </location>
</feature>
<reference evidence="14" key="2">
    <citation type="submission" date="2021-08" db="EMBL/GenBank/DDBJ databases">
        <authorList>
            <person name="Eriksson T."/>
        </authorList>
    </citation>
    <scope>NUCLEOTIDE SEQUENCE</scope>
    <source>
        <strain evidence="14">Stoneville</strain>
        <tissue evidence="14">Whole head</tissue>
    </source>
</reference>
<keyword evidence="11" id="KW-1133">Transmembrane helix</keyword>
<feature type="region of interest" description="Disordered" evidence="10">
    <location>
        <begin position="1136"/>
        <end position="1223"/>
    </location>
</feature>
<dbReference type="SUPFAM" id="SSF68906">
    <property type="entry name" value="SAP domain"/>
    <property type="match status" value="1"/>
</dbReference>
<dbReference type="InterPro" id="IPR036322">
    <property type="entry name" value="WD40_repeat_dom_sf"/>
</dbReference>
<dbReference type="InterPro" id="IPR057299">
    <property type="entry name" value="RNF34_RFFL_SAP"/>
</dbReference>
<evidence type="ECO:0000313" key="15">
    <source>
        <dbReference type="Proteomes" id="UP000719412"/>
    </source>
</evidence>
<name>A0A8J6L399_TENMO</name>
<feature type="domain" description="RING-CH-type" evidence="13">
    <location>
        <begin position="326"/>
        <end position="386"/>
    </location>
</feature>
<dbReference type="InterPro" id="IPR001680">
    <property type="entry name" value="WD40_rpt"/>
</dbReference>
<keyword evidence="7" id="KW-0040">ANK repeat</keyword>
<keyword evidence="2 9" id="KW-0853">WD repeat</keyword>
<sequence length="1976" mass="224898">MANKNKPVMINRAQNHVGFSWKDAEVLRDGICVLQMLDEMKRWAPVYWGPRKELRIAGLAPCTCYDFRIKPEDGQDWIRFKGATLDGPYLAMHMTRAIKFGKTPLIRKIAHARSLLLEVENKDMKTPLVQAIDKNDPALVNLLITLGANVNTASHYTRRTPLMAAVALGHLSVASLLIDKGCSVNATDINGLNVLHYAVDSNNLDSVEFVLKQGLHVDAQDSSGWTPLMRAAILSCGNEIVDVLLQNGASKTIEDKNGFNFDKHRELASQMLAESTSSISNSTEKSDESLASQKHVRGLPDIFSHTSAITRPLLAKKGKCNEMCIKIDGMDYICRICHGGNSSGDLLTPCRCKGTIALAHLNCLEIWLNESNRNECELCKYHFRIVREPKYSVLWSILVFLRHPGEHFRELLVDVITMVVYTPSTVTSTYMLMLLCESLAKSSPKFRKTFLSHVMAFTAIFGIAAINFTYTSWLVLTIEKYFEYWREWYRRNCKLKVILSANKLNANPARARTMSAPQTSVRTAHKPCFKHSLHEILKKRELGLKSYVGCEDDIIAKLYSSMERYELDTKSNRANTHGGIFNLEFSLDGKLLVAACERNCVLIYDSSTQKLIKWMEKAHDNCVNCVRFLDDRQFATCSDDNTIKLWDTRNLSSETKTLHGHSNWVKNIEYSERDNVMVTSAFDGSIYAWDLKSPTENSMLYDKVFLMNGLMRTKLSPDGSKMVISTTSGYMIIVHDLNLATLANDFRSFKPVLYRLMQMSGQSFPAGTIFNYLFLPTRRRNRVEFIDDFMIDAEVISSLQIHPHGWNAVSRSLSSCEAEEATCVHDIQKRDLFQYENCENYYVDEGENSQNSDSDESNTNPRPTDLWMGYISNYQYTSDRQVQPNMFENFHLPSMGIINSGLIGRNSYTDYFQQHPEERNKVIVNLPRLTHYIKEGNAGRGFIKELCYSPDGRVICSPYYKGIRLLGFSENYQELTYCVPDKPRQLTTLLEMNDYHSQIVVSCKFNPRDLMLVSGCLDGDIVWYKPVLFSIWIMQCGECKEQYCTKCMKRMNGICYCERCVVLITRPPDITELMKLKAKDLQDYLNRHNIATFGLVEKRELVDLLCNRTIPVKSTKSSTVVNKIFSNFETVLNLPDRLNNGQQERRSRPPERPIFASSSSGNLYTDPRFNEPSHASNTLPKERRPPPRPPQPTVRPESTAPPEPPQPTTSTAESSPVPRKIPKLSDYSSVEDLSSLSVKELKILLAYNRVDYKGCVEKNELLEKAERLWQDTSKSKEGLPESLEDLCKLCMDAPLDCVLLECGHIATCIDCGKKLAECPICRQYVSRVMWKSSKMDPVNEKNNLFHDLLEACRHSIPGARLSYSLRNRLEKYPPNIRREIVNRVKVGCSPLFLACKKGQTEIVEYLITVCQADIEQRGLYEVQDDRSTHVVTPLWCAAVSGKLSVVEILLRHSADINAVSDTGSTPVRSACFMTHFEIVKYLVEHGADINRPNYNGGTCLINSVQSAPLCDFLLKHGADVNARDIQNKTALHYAIQEHRLETTKLLLKNGANYNARSRYGDDALQMACLKGAARIFDYLTINICYASDKLANAHELMGATFLEEHNDAVVALFHWREGLACRQSHGLLPKLPIREPKEGYRFQKEFETMEELDNIATDLDLIRTQSLIIAERILGPHHKDTIFRLMYRGAAYADMLRYQRCIDLWRRALEIRVEKDSILYTDTCFTAQALVRQMVDYNEKSAPKNEKDARQRFHDVVCTFKLITKDILEIRQLLTIRPVYKRQVDFFDKILKCVTHLIYLMVETAKTSGQVATVVQLIGNLVRLDPRSVLTEDSLLHLCVSKCNTIRSSYFVDEDTIVIFPKLSVIKFLLECGAHVNARNEAGSTPLHIATERENYSDWLIKLLLQYGGHIDQPNSRGVCPLDYIVDVSKHSDVDVHVLNHVNLKCLCASVISKFQIPYKNQIPKTLESFVKLHEP</sequence>
<dbReference type="InterPro" id="IPR015943">
    <property type="entry name" value="WD40/YVTN_repeat-like_dom_sf"/>
</dbReference>
<evidence type="ECO:0000256" key="6">
    <source>
        <dbReference type="ARBA" id="ARBA00022833"/>
    </source>
</evidence>
<keyword evidence="15" id="KW-1185">Reference proteome</keyword>
<proteinExistence type="inferred from homology"/>
<dbReference type="Gene3D" id="1.10.720.30">
    <property type="entry name" value="SAP domain"/>
    <property type="match status" value="1"/>
</dbReference>
<dbReference type="SMART" id="SM00184">
    <property type="entry name" value="RING"/>
    <property type="match status" value="1"/>
</dbReference>
<evidence type="ECO:0000256" key="11">
    <source>
        <dbReference type="SAM" id="Phobius"/>
    </source>
</evidence>
<dbReference type="FunFam" id="3.30.40.10:FF:000110">
    <property type="entry name" value="E3 ubiquitin-protein ligase RNF34 isoform X1"/>
    <property type="match status" value="1"/>
</dbReference>
<dbReference type="PROSITE" id="PS51292">
    <property type="entry name" value="ZF_RING_CH"/>
    <property type="match status" value="1"/>
</dbReference>
<organism evidence="14 15">
    <name type="scientific">Tenebrio molitor</name>
    <name type="common">Yellow mealworm beetle</name>
    <dbReference type="NCBI Taxonomy" id="7067"/>
    <lineage>
        <taxon>Eukaryota</taxon>
        <taxon>Metazoa</taxon>
        <taxon>Ecdysozoa</taxon>
        <taxon>Arthropoda</taxon>
        <taxon>Hexapoda</taxon>
        <taxon>Insecta</taxon>
        <taxon>Pterygota</taxon>
        <taxon>Neoptera</taxon>
        <taxon>Endopterygota</taxon>
        <taxon>Coleoptera</taxon>
        <taxon>Polyphaga</taxon>
        <taxon>Cucujiformia</taxon>
        <taxon>Tenebrionidae</taxon>
        <taxon>Tenebrio</taxon>
    </lineage>
</organism>
<reference evidence="14" key="1">
    <citation type="journal article" date="2020" name="J Insects Food Feed">
        <title>The yellow mealworm (Tenebrio molitor) genome: a resource for the emerging insects as food and feed industry.</title>
        <authorList>
            <person name="Eriksson T."/>
            <person name="Andere A."/>
            <person name="Kelstrup H."/>
            <person name="Emery V."/>
            <person name="Picard C."/>
        </authorList>
    </citation>
    <scope>NUCLEOTIDE SEQUENCE</scope>
    <source>
        <strain evidence="14">Stoneville</strain>
        <tissue evidence="14">Whole head</tissue>
    </source>
</reference>
<dbReference type="SMART" id="SM00320">
    <property type="entry name" value="WD40"/>
    <property type="match status" value="4"/>
</dbReference>
<dbReference type="InterPro" id="IPR011016">
    <property type="entry name" value="Znf_RING-CH"/>
</dbReference>
<dbReference type="InterPro" id="IPR001841">
    <property type="entry name" value="Znf_RING"/>
</dbReference>
<dbReference type="PROSITE" id="PS50089">
    <property type="entry name" value="ZF_RING_2"/>
    <property type="match status" value="1"/>
</dbReference>
<keyword evidence="11" id="KW-0472">Membrane</keyword>
<feature type="transmembrane region" description="Helical" evidence="11">
    <location>
        <begin position="411"/>
        <end position="433"/>
    </location>
</feature>
<feature type="transmembrane region" description="Helical" evidence="11">
    <location>
        <begin position="454"/>
        <end position="476"/>
    </location>
</feature>
<keyword evidence="6" id="KW-0862">Zinc</keyword>
<evidence type="ECO:0000256" key="8">
    <source>
        <dbReference type="PROSITE-ProRule" id="PRU00175"/>
    </source>
</evidence>
<evidence type="ECO:0000256" key="10">
    <source>
        <dbReference type="SAM" id="MobiDB-lite"/>
    </source>
</evidence>
<dbReference type="InterPro" id="IPR002110">
    <property type="entry name" value="Ankyrin_rpt"/>
</dbReference>
<dbReference type="PROSITE" id="PS00678">
    <property type="entry name" value="WD_REPEATS_1"/>
    <property type="match status" value="1"/>
</dbReference>
<evidence type="ECO:0000256" key="2">
    <source>
        <dbReference type="ARBA" id="ARBA00022574"/>
    </source>
</evidence>
<feature type="repeat" description="ANK" evidence="7">
    <location>
        <begin position="190"/>
        <end position="222"/>
    </location>
</feature>
<dbReference type="SUPFAM" id="SSF50978">
    <property type="entry name" value="WD40 repeat-like"/>
    <property type="match status" value="1"/>
</dbReference>
<evidence type="ECO:0000256" key="3">
    <source>
        <dbReference type="ARBA" id="ARBA00022723"/>
    </source>
</evidence>
<evidence type="ECO:0000256" key="7">
    <source>
        <dbReference type="PROSITE-ProRule" id="PRU00023"/>
    </source>
</evidence>
<dbReference type="Pfam" id="PF00400">
    <property type="entry name" value="WD40"/>
    <property type="match status" value="2"/>
</dbReference>
<evidence type="ECO:0000259" key="12">
    <source>
        <dbReference type="PROSITE" id="PS50089"/>
    </source>
</evidence>
<feature type="repeat" description="ANK" evidence="7">
    <location>
        <begin position="1882"/>
        <end position="1916"/>
    </location>
</feature>
<dbReference type="PANTHER" id="PTHR14588">
    <property type="entry name" value="DDB1- AND CUL4-ASSOCIATED FACTOR 10"/>
    <property type="match status" value="1"/>
</dbReference>
<dbReference type="PANTHER" id="PTHR14588:SF2">
    <property type="entry name" value="DDB1- AND CUL4-ASSOCIATED FACTOR 10"/>
    <property type="match status" value="1"/>
</dbReference>
<dbReference type="FunFam" id="1.25.40.20:FF:000466">
    <property type="entry name" value="Mann-cup, isoform B"/>
    <property type="match status" value="1"/>
</dbReference>
<dbReference type="Pfam" id="PF23632">
    <property type="entry name" value="SAP_RNF34_RFFL"/>
    <property type="match status" value="1"/>
</dbReference>
<feature type="repeat" description="ANK" evidence="7">
    <location>
        <begin position="123"/>
        <end position="155"/>
    </location>
</feature>
<dbReference type="GO" id="GO:0080008">
    <property type="term" value="C:Cul4-RING E3 ubiquitin ligase complex"/>
    <property type="evidence" value="ECO:0007669"/>
    <property type="project" value="TreeGrafter"/>
</dbReference>
<dbReference type="Pfam" id="PF13637">
    <property type="entry name" value="Ank_4"/>
    <property type="match status" value="1"/>
</dbReference>
<keyword evidence="3" id="KW-0479">Metal-binding</keyword>
<dbReference type="Gene3D" id="1.25.40.20">
    <property type="entry name" value="Ankyrin repeat-containing domain"/>
    <property type="match status" value="4"/>
</dbReference>
<dbReference type="PROSITE" id="PS50082">
    <property type="entry name" value="WD_REPEATS_2"/>
    <property type="match status" value="2"/>
</dbReference>
<feature type="repeat" description="ANK" evidence="7">
    <location>
        <begin position="1526"/>
        <end position="1558"/>
    </location>
</feature>
<feature type="repeat" description="ANK" evidence="7">
    <location>
        <begin position="1429"/>
        <end position="1461"/>
    </location>
</feature>
<dbReference type="PROSITE" id="PS50088">
    <property type="entry name" value="ANK_REPEAT"/>
    <property type="match status" value="8"/>
</dbReference>
<dbReference type="PROSITE" id="PS50294">
    <property type="entry name" value="WD_REPEATS_REGION"/>
    <property type="match status" value="2"/>
</dbReference>
<dbReference type="InterPro" id="IPR013083">
    <property type="entry name" value="Znf_RING/FYVE/PHD"/>
</dbReference>
<gene>
    <name evidence="14" type="ORF">GEV33_012707</name>
</gene>
<dbReference type="SMART" id="SM00744">
    <property type="entry name" value="RINGv"/>
    <property type="match status" value="1"/>
</dbReference>
<dbReference type="InterPro" id="IPR039085">
    <property type="entry name" value="DCA10"/>
</dbReference>
<protein>
    <submittedName>
        <fullName evidence="14">Uncharacterized protein</fullName>
    </submittedName>
</protein>
<dbReference type="Pfam" id="PF22968">
    <property type="entry name" value="RNF34L-like_3rd"/>
    <property type="match status" value="1"/>
</dbReference>
<comment type="caution">
    <text evidence="14">The sequence shown here is derived from an EMBL/GenBank/DDBJ whole genome shotgun (WGS) entry which is preliminary data.</text>
</comment>
<keyword evidence="5 8" id="KW-0863">Zinc-finger</keyword>
<dbReference type="Proteomes" id="UP000719412">
    <property type="component" value="Unassembled WGS sequence"/>
</dbReference>
<feature type="region of interest" description="Disordered" evidence="10">
    <location>
        <begin position="844"/>
        <end position="863"/>
    </location>
</feature>
<dbReference type="PROSITE" id="PS50297">
    <property type="entry name" value="ANK_REP_REGION"/>
    <property type="match status" value="7"/>
</dbReference>
<dbReference type="SUPFAM" id="SSF48403">
    <property type="entry name" value="Ankyrin repeat"/>
    <property type="match status" value="3"/>
</dbReference>
<dbReference type="InterPro" id="IPR036770">
    <property type="entry name" value="Ankyrin_rpt-contain_sf"/>
</dbReference>
<dbReference type="InterPro" id="IPR055111">
    <property type="entry name" value="RNF34_RFFL_HeH"/>
</dbReference>
<dbReference type="InterPro" id="IPR019775">
    <property type="entry name" value="WD40_repeat_CS"/>
</dbReference>
<feature type="repeat" description="WD" evidence="9">
    <location>
        <begin position="658"/>
        <end position="699"/>
    </location>
</feature>
<dbReference type="CDD" id="cd16500">
    <property type="entry name" value="RING-HC_CARP"/>
    <property type="match status" value="1"/>
</dbReference>
<comment type="similarity">
    <text evidence="1">Belongs to the WD repeat DCAF10 family.</text>
</comment>
<feature type="repeat" description="ANK" evidence="7">
    <location>
        <begin position="157"/>
        <end position="189"/>
    </location>
</feature>
<dbReference type="Gene3D" id="1.10.720.140">
    <property type="match status" value="1"/>
</dbReference>
<accession>A0A8J6L399</accession>
<evidence type="ECO:0000256" key="5">
    <source>
        <dbReference type="ARBA" id="ARBA00022771"/>
    </source>
</evidence>
<dbReference type="SUPFAM" id="SSF57850">
    <property type="entry name" value="RING/U-box"/>
    <property type="match status" value="2"/>
</dbReference>
<evidence type="ECO:0000313" key="14">
    <source>
        <dbReference type="EMBL" id="KAH0810084.1"/>
    </source>
</evidence>
<dbReference type="Pfam" id="PF12796">
    <property type="entry name" value="Ank_2"/>
    <property type="match status" value="3"/>
</dbReference>
<dbReference type="SMART" id="SM00248">
    <property type="entry name" value="ANK"/>
    <property type="match status" value="12"/>
</dbReference>